<reference evidence="1 2" key="2">
    <citation type="journal article" date="2022" name="Mol. Ecol. Resour.">
        <title>The genomes of chicory, endive, great burdock and yacon provide insights into Asteraceae paleo-polyploidization history and plant inulin production.</title>
        <authorList>
            <person name="Fan W."/>
            <person name="Wang S."/>
            <person name="Wang H."/>
            <person name="Wang A."/>
            <person name="Jiang F."/>
            <person name="Liu H."/>
            <person name="Zhao H."/>
            <person name="Xu D."/>
            <person name="Zhang Y."/>
        </authorList>
    </citation>
    <scope>NUCLEOTIDE SEQUENCE [LARGE SCALE GENOMIC DNA]</scope>
    <source>
        <strain evidence="2">cv. Yunnan</strain>
        <tissue evidence="1">Leaves</tissue>
    </source>
</reference>
<dbReference type="Proteomes" id="UP001056120">
    <property type="component" value="Linkage Group LG02"/>
</dbReference>
<proteinExistence type="predicted"/>
<keyword evidence="2" id="KW-1185">Reference proteome</keyword>
<evidence type="ECO:0000313" key="2">
    <source>
        <dbReference type="Proteomes" id="UP001056120"/>
    </source>
</evidence>
<reference evidence="2" key="1">
    <citation type="journal article" date="2022" name="Mol. Ecol. Resour.">
        <title>The genomes of chicory, endive, great burdock and yacon provide insights into Asteraceae palaeo-polyploidization history and plant inulin production.</title>
        <authorList>
            <person name="Fan W."/>
            <person name="Wang S."/>
            <person name="Wang H."/>
            <person name="Wang A."/>
            <person name="Jiang F."/>
            <person name="Liu H."/>
            <person name="Zhao H."/>
            <person name="Xu D."/>
            <person name="Zhang Y."/>
        </authorList>
    </citation>
    <scope>NUCLEOTIDE SEQUENCE [LARGE SCALE GENOMIC DNA]</scope>
    <source>
        <strain evidence="2">cv. Yunnan</strain>
    </source>
</reference>
<comment type="caution">
    <text evidence="1">The sequence shown here is derived from an EMBL/GenBank/DDBJ whole genome shotgun (WGS) entry which is preliminary data.</text>
</comment>
<gene>
    <name evidence="1" type="ORF">L1987_07272</name>
</gene>
<accession>A0ACB9K0E4</accession>
<dbReference type="EMBL" id="CM042019">
    <property type="protein sequence ID" value="KAI3825701.1"/>
    <property type="molecule type" value="Genomic_DNA"/>
</dbReference>
<evidence type="ECO:0000313" key="1">
    <source>
        <dbReference type="EMBL" id="KAI3825701.1"/>
    </source>
</evidence>
<sequence>MHDLFGAGTDTTFATLEWALGELLTHPKAMKELQKEAQDLFGAGTDTTFATLEWALGELLTHPKAMKELQKEAQVSKGRPTIDEDDLEKMPYLKAVLKESFQLHSPVPLLVPHESTKDVKVLSYDMTSQPAHKCLSMHGL</sequence>
<organism evidence="1 2">
    <name type="scientific">Smallanthus sonchifolius</name>
    <dbReference type="NCBI Taxonomy" id="185202"/>
    <lineage>
        <taxon>Eukaryota</taxon>
        <taxon>Viridiplantae</taxon>
        <taxon>Streptophyta</taxon>
        <taxon>Embryophyta</taxon>
        <taxon>Tracheophyta</taxon>
        <taxon>Spermatophyta</taxon>
        <taxon>Magnoliopsida</taxon>
        <taxon>eudicotyledons</taxon>
        <taxon>Gunneridae</taxon>
        <taxon>Pentapetalae</taxon>
        <taxon>asterids</taxon>
        <taxon>campanulids</taxon>
        <taxon>Asterales</taxon>
        <taxon>Asteraceae</taxon>
        <taxon>Asteroideae</taxon>
        <taxon>Heliantheae alliance</taxon>
        <taxon>Millerieae</taxon>
        <taxon>Smallanthus</taxon>
    </lineage>
</organism>
<protein>
    <submittedName>
        <fullName evidence="1">Uncharacterized protein</fullName>
    </submittedName>
</protein>
<name>A0ACB9K0E4_9ASTR</name>